<dbReference type="NCBIfam" id="TIGR03617">
    <property type="entry name" value="F420_MSMEG_2256"/>
    <property type="match status" value="1"/>
</dbReference>
<dbReference type="InterPro" id="IPR019919">
    <property type="entry name" value="Lucif-like_OxRdtase_MSMEG_2256"/>
</dbReference>
<accession>A0A381YAH0</accession>
<reference evidence="2" key="1">
    <citation type="submission" date="2018-05" db="EMBL/GenBank/DDBJ databases">
        <authorList>
            <person name="Lanie J.A."/>
            <person name="Ng W.-L."/>
            <person name="Kazmierczak K.M."/>
            <person name="Andrzejewski T.M."/>
            <person name="Davidsen T.M."/>
            <person name="Wayne K.J."/>
            <person name="Tettelin H."/>
            <person name="Glass J.I."/>
            <person name="Rusch D."/>
            <person name="Podicherti R."/>
            <person name="Tsui H.-C.T."/>
            <person name="Winkler M.E."/>
        </authorList>
    </citation>
    <scope>NUCLEOTIDE SEQUENCE</scope>
</reference>
<dbReference type="CDD" id="cd01097">
    <property type="entry name" value="Tetrahydromethanopterin_reductase"/>
    <property type="match status" value="1"/>
</dbReference>
<dbReference type="GO" id="GO:0016705">
    <property type="term" value="F:oxidoreductase activity, acting on paired donors, with incorporation or reduction of molecular oxygen"/>
    <property type="evidence" value="ECO:0007669"/>
    <property type="project" value="InterPro"/>
</dbReference>
<dbReference type="AlphaFoldDB" id="A0A381YAH0"/>
<feature type="domain" description="Luciferase-like" evidence="1">
    <location>
        <begin position="10"/>
        <end position="306"/>
    </location>
</feature>
<organism evidence="2">
    <name type="scientific">marine metagenome</name>
    <dbReference type="NCBI Taxonomy" id="408172"/>
    <lineage>
        <taxon>unclassified sequences</taxon>
        <taxon>metagenomes</taxon>
        <taxon>ecological metagenomes</taxon>
    </lineage>
</organism>
<dbReference type="SUPFAM" id="SSF51679">
    <property type="entry name" value="Bacterial luciferase-like"/>
    <property type="match status" value="1"/>
</dbReference>
<dbReference type="Pfam" id="PF00296">
    <property type="entry name" value="Bac_luciferase"/>
    <property type="match status" value="1"/>
</dbReference>
<protein>
    <recommendedName>
        <fullName evidence="1">Luciferase-like domain-containing protein</fullName>
    </recommendedName>
</protein>
<evidence type="ECO:0000259" key="1">
    <source>
        <dbReference type="Pfam" id="PF00296"/>
    </source>
</evidence>
<dbReference type="InterPro" id="IPR011251">
    <property type="entry name" value="Luciferase-like_dom"/>
</dbReference>
<proteinExistence type="predicted"/>
<dbReference type="PANTHER" id="PTHR43244:SF2">
    <property type="entry name" value="CONSERVED HYPOTHETICAL ALANINE AND PROLINE-RICH PROTEIN"/>
    <property type="match status" value="1"/>
</dbReference>
<evidence type="ECO:0000313" key="2">
    <source>
        <dbReference type="EMBL" id="SVA74106.1"/>
    </source>
</evidence>
<name>A0A381YAH0_9ZZZZ</name>
<dbReference type="Gene3D" id="3.20.20.30">
    <property type="entry name" value="Luciferase-like domain"/>
    <property type="match status" value="1"/>
</dbReference>
<dbReference type="InterPro" id="IPR036661">
    <property type="entry name" value="Luciferase-like_sf"/>
</dbReference>
<sequence>MKVDAVLTSDLEKAGAEAQELEEMGYDGLKSIETGHDPFFPLLLATQTTRKIDLTTGIAVAFARSPMTLANVGHDLNAVSKGRFCLGLGSQIRPHITKRYSMPWSSPAARMRELIMAMRAIWACWHKGEPLEFLGKFYTHTLMTPFFTPENIEYGPPKVYLAAVGPMMAEVAGEVADGLLVHGFTNQDYLENVTLPALERGFAKAGKTRANFEIAYPVFSVKGRDEKEIASETTKMRQQIAFYGSTPAYKPVLDAIDAGELQPELNAMSKQGRWEAMGELIGDDVLNKFAVQGDAAEIANQIKTRYGHIADRTAASYATLDREERVIFIEALKND</sequence>
<dbReference type="InterPro" id="IPR050564">
    <property type="entry name" value="F420-G6PD/mer"/>
</dbReference>
<dbReference type="EMBL" id="UINC01017780">
    <property type="protein sequence ID" value="SVA74106.1"/>
    <property type="molecule type" value="Genomic_DNA"/>
</dbReference>
<gene>
    <name evidence="2" type="ORF">METZ01_LOCUS126960</name>
</gene>
<dbReference type="PANTHER" id="PTHR43244">
    <property type="match status" value="1"/>
</dbReference>